<dbReference type="PANTHER" id="PTHR35279:SF1">
    <property type="entry name" value="ARABINANASE_LEVANSUCRASE_INVERTASE"/>
    <property type="match status" value="1"/>
</dbReference>
<dbReference type="SUPFAM" id="SSF75005">
    <property type="entry name" value="Arabinanase/levansucrase/invertase"/>
    <property type="match status" value="2"/>
</dbReference>
<protein>
    <submittedName>
        <fullName evidence="1">Glycosylase</fullName>
    </submittedName>
</protein>
<keyword evidence="2" id="KW-1185">Reference proteome</keyword>
<dbReference type="InterPro" id="IPR023296">
    <property type="entry name" value="Glyco_hydro_beta-prop_sf"/>
</dbReference>
<dbReference type="Gene3D" id="2.115.10.20">
    <property type="entry name" value="Glycosyl hydrolase domain, family 43"/>
    <property type="match status" value="2"/>
</dbReference>
<accession>A0A7G5H743</accession>
<evidence type="ECO:0000313" key="1">
    <source>
        <dbReference type="EMBL" id="QMW06935.1"/>
    </source>
</evidence>
<dbReference type="KEGG" id="sfol:H3H32_12825"/>
<sequence length="321" mass="36703">MDLTSGFSRLIRNAGLPVLFVVSTVSGGWVLLDKSSLLTVAEPEFPKELTTFTPYSGNPVFSGTGADTWDQKIRERGYILHEDGQYYMWYTGYREGKNQTRFLGYATSKDGLTWTRYPGNPIHQADWVEDMSVIKSDGTYYMFAEGKDDVAHILTSKDGINWQEQGPIDIRYTNHQPISKGPYGTPAIWKEKNVWYLFYERNDRAVWLATSNDLKVWTNVQDEPVLEKGPAEYDLHAVAMNQVIRYKGLYYAYYHASAFADWHEWSTNVAVSKDLIHWTKYAGNPIMKGNTSSGIVVNDGKQFRLYTMHPAVNVFLPVSRK</sequence>
<name>A0A7G5H743_9BACT</name>
<dbReference type="AlphaFoldDB" id="A0A7G5H743"/>
<organism evidence="1 2">
    <name type="scientific">Spirosoma foliorum</name>
    <dbReference type="NCBI Taxonomy" id="2710596"/>
    <lineage>
        <taxon>Bacteria</taxon>
        <taxon>Pseudomonadati</taxon>
        <taxon>Bacteroidota</taxon>
        <taxon>Cytophagia</taxon>
        <taxon>Cytophagales</taxon>
        <taxon>Cytophagaceae</taxon>
        <taxon>Spirosoma</taxon>
    </lineage>
</organism>
<evidence type="ECO:0000313" key="2">
    <source>
        <dbReference type="Proteomes" id="UP000515369"/>
    </source>
</evidence>
<dbReference type="Proteomes" id="UP000515369">
    <property type="component" value="Chromosome"/>
</dbReference>
<proteinExistence type="predicted"/>
<reference evidence="1 2" key="1">
    <citation type="submission" date="2020-07" db="EMBL/GenBank/DDBJ databases">
        <title>Spirosoma foliorum sp. nov., isolated from the leaves on the Nejang mountain Korea, Republic of.</title>
        <authorList>
            <person name="Ho H."/>
            <person name="Lee Y.-J."/>
            <person name="Nurcahyanto D.-A."/>
            <person name="Kim S.-G."/>
        </authorList>
    </citation>
    <scope>NUCLEOTIDE SEQUENCE [LARGE SCALE GENOMIC DNA]</scope>
    <source>
        <strain evidence="1 2">PL0136</strain>
    </source>
</reference>
<gene>
    <name evidence="1" type="ORF">H3H32_12825</name>
</gene>
<dbReference type="EMBL" id="CP059732">
    <property type="protein sequence ID" value="QMW06935.1"/>
    <property type="molecule type" value="Genomic_DNA"/>
</dbReference>
<dbReference type="PANTHER" id="PTHR35279">
    <property type="match status" value="1"/>
</dbReference>